<dbReference type="InterPro" id="IPR003959">
    <property type="entry name" value="ATPase_AAA_core"/>
</dbReference>
<dbReference type="InterPro" id="IPR050168">
    <property type="entry name" value="AAA_ATPase_domain"/>
</dbReference>
<reference evidence="6" key="1">
    <citation type="submission" date="2021-06" db="EMBL/GenBank/DDBJ databases">
        <authorList>
            <person name="Kallberg Y."/>
            <person name="Tangrot J."/>
            <person name="Rosling A."/>
        </authorList>
    </citation>
    <scope>NUCLEOTIDE SEQUENCE</scope>
    <source>
        <strain evidence="6">IA702</strain>
    </source>
</reference>
<keyword evidence="2 4" id="KW-0547">Nucleotide-binding</keyword>
<evidence type="ECO:0000256" key="2">
    <source>
        <dbReference type="ARBA" id="ARBA00022741"/>
    </source>
</evidence>
<dbReference type="GO" id="GO:0016887">
    <property type="term" value="F:ATP hydrolysis activity"/>
    <property type="evidence" value="ECO:0007669"/>
    <property type="project" value="InterPro"/>
</dbReference>
<keyword evidence="7" id="KW-1185">Reference proteome</keyword>
<name>A0A9N9CEZ2_9GLOM</name>
<comment type="caution">
    <text evidence="6">The sequence shown here is derived from an EMBL/GenBank/DDBJ whole genome shotgun (WGS) entry which is preliminary data.</text>
</comment>
<evidence type="ECO:0000256" key="3">
    <source>
        <dbReference type="ARBA" id="ARBA00022840"/>
    </source>
</evidence>
<gene>
    <name evidence="6" type="ORF">POCULU_LOCUS7468</name>
</gene>
<dbReference type="InterPro" id="IPR027417">
    <property type="entry name" value="P-loop_NTPase"/>
</dbReference>
<dbReference type="Gene3D" id="1.10.8.60">
    <property type="match status" value="2"/>
</dbReference>
<keyword evidence="3 4" id="KW-0067">ATP-binding</keyword>
<feature type="non-terminal residue" evidence="6">
    <location>
        <position position="1"/>
    </location>
</feature>
<dbReference type="InterPro" id="IPR003960">
    <property type="entry name" value="ATPase_AAA_CS"/>
</dbReference>
<dbReference type="PANTHER" id="PTHR23077:SF171">
    <property type="entry name" value="NUCLEAR VALOSIN-CONTAINING PROTEIN-LIKE"/>
    <property type="match status" value="1"/>
</dbReference>
<dbReference type="FunFam" id="3.40.50.300:FF:000661">
    <property type="entry name" value="calmodulin-interacting protein 111 isoform X1"/>
    <property type="match status" value="1"/>
</dbReference>
<dbReference type="Proteomes" id="UP000789572">
    <property type="component" value="Unassembled WGS sequence"/>
</dbReference>
<dbReference type="SUPFAM" id="SSF52540">
    <property type="entry name" value="P-loop containing nucleoside triphosphate hydrolases"/>
    <property type="match status" value="2"/>
</dbReference>
<proteinExistence type="inferred from homology"/>
<evidence type="ECO:0000313" key="6">
    <source>
        <dbReference type="EMBL" id="CAG8601117.1"/>
    </source>
</evidence>
<organism evidence="6 7">
    <name type="scientific">Paraglomus occultum</name>
    <dbReference type="NCBI Taxonomy" id="144539"/>
    <lineage>
        <taxon>Eukaryota</taxon>
        <taxon>Fungi</taxon>
        <taxon>Fungi incertae sedis</taxon>
        <taxon>Mucoromycota</taxon>
        <taxon>Glomeromycotina</taxon>
        <taxon>Glomeromycetes</taxon>
        <taxon>Paraglomerales</taxon>
        <taxon>Paraglomeraceae</taxon>
        <taxon>Paraglomus</taxon>
    </lineage>
</organism>
<dbReference type="OrthoDB" id="5421at2759"/>
<sequence length="443" mass="50161">RGVDNDWKSLVIKIMSREMQELEKEFKVFVIGVANDVNKLPATFRNRELFQSNLTVTAPARRSREEILRIHLSKLKFGDQTEVNDFVKRLSQRTSGFVGRDLMRLCRSAALHSLRRCEKQKQKQDCDIADLLAKLSMSESSISDSRELVWEDFEYALGIVKPSEKIVFESSIPTRRWDEIGGYEAVKRRVHQILDWPLSHPETYEKLGIKPPAGLLLHGPSGCGKTVLVQAAATTLSANSITIKGPELFSKYLGETEAAIRRLFATAKQIAPCLIFFDEIDSITSKREWDNDGTSGVNERVLSTLLNEMDGIQERKDVLIVGCTNRPDQIDDALLRPGRLDQLLYVGLPSLDDRESIIRVISRHIPLDVDVDIKSLAARTDAFTGAELELLFRESSILALREDIGIQQVSYKHVEPVLLRMKKTVMERNSTDERTLDLSVARQ</sequence>
<protein>
    <submittedName>
        <fullName evidence="6">9091_t:CDS:1</fullName>
    </submittedName>
</protein>
<dbReference type="GO" id="GO:0005524">
    <property type="term" value="F:ATP binding"/>
    <property type="evidence" value="ECO:0007669"/>
    <property type="project" value="UniProtKB-KW"/>
</dbReference>
<dbReference type="InterPro" id="IPR041569">
    <property type="entry name" value="AAA_lid_3"/>
</dbReference>
<evidence type="ECO:0000313" key="7">
    <source>
        <dbReference type="Proteomes" id="UP000789572"/>
    </source>
</evidence>
<comment type="similarity">
    <text evidence="1 4">Belongs to the AAA ATPase family.</text>
</comment>
<feature type="domain" description="AAA+ ATPase" evidence="5">
    <location>
        <begin position="211"/>
        <end position="350"/>
    </location>
</feature>
<evidence type="ECO:0000256" key="4">
    <source>
        <dbReference type="RuleBase" id="RU003651"/>
    </source>
</evidence>
<dbReference type="Pfam" id="PF17862">
    <property type="entry name" value="AAA_lid_3"/>
    <property type="match status" value="2"/>
</dbReference>
<evidence type="ECO:0000256" key="1">
    <source>
        <dbReference type="ARBA" id="ARBA00006914"/>
    </source>
</evidence>
<evidence type="ECO:0000259" key="5">
    <source>
        <dbReference type="SMART" id="SM00382"/>
    </source>
</evidence>
<dbReference type="SMART" id="SM00382">
    <property type="entry name" value="AAA"/>
    <property type="match status" value="1"/>
</dbReference>
<dbReference type="Pfam" id="PF00004">
    <property type="entry name" value="AAA"/>
    <property type="match status" value="1"/>
</dbReference>
<dbReference type="PROSITE" id="PS00674">
    <property type="entry name" value="AAA"/>
    <property type="match status" value="1"/>
</dbReference>
<dbReference type="InterPro" id="IPR003593">
    <property type="entry name" value="AAA+_ATPase"/>
</dbReference>
<dbReference type="EMBL" id="CAJVPJ010001706">
    <property type="protein sequence ID" value="CAG8601117.1"/>
    <property type="molecule type" value="Genomic_DNA"/>
</dbReference>
<dbReference type="AlphaFoldDB" id="A0A9N9CEZ2"/>
<dbReference type="PANTHER" id="PTHR23077">
    <property type="entry name" value="AAA-FAMILY ATPASE"/>
    <property type="match status" value="1"/>
</dbReference>
<accession>A0A9N9CEZ2</accession>
<dbReference type="Gene3D" id="3.40.50.300">
    <property type="entry name" value="P-loop containing nucleotide triphosphate hydrolases"/>
    <property type="match status" value="1"/>
</dbReference>